<organism evidence="2 3">
    <name type="scientific">Desmophyllum pertusum</name>
    <dbReference type="NCBI Taxonomy" id="174260"/>
    <lineage>
        <taxon>Eukaryota</taxon>
        <taxon>Metazoa</taxon>
        <taxon>Cnidaria</taxon>
        <taxon>Anthozoa</taxon>
        <taxon>Hexacorallia</taxon>
        <taxon>Scleractinia</taxon>
        <taxon>Caryophylliina</taxon>
        <taxon>Caryophylliidae</taxon>
        <taxon>Desmophyllum</taxon>
    </lineage>
</organism>
<gene>
    <name evidence="2" type="ORF">OS493_007189</name>
</gene>
<proteinExistence type="predicted"/>
<dbReference type="EMBL" id="MU826352">
    <property type="protein sequence ID" value="KAJ7380807.1"/>
    <property type="molecule type" value="Genomic_DNA"/>
</dbReference>
<comment type="caution">
    <text evidence="2">The sequence shown here is derived from an EMBL/GenBank/DDBJ whole genome shotgun (WGS) entry which is preliminary data.</text>
</comment>
<sequence length="103" mass="11997">MAQEMWSSDWVVIFADELPLRHAHANEERTSFPLQQRSMTKSPIEEESKTPRQPEPNSVFTATCILVTVRHLDFWLLLIKLTNTFRAFFKTARTKELKKCSSA</sequence>
<name>A0A9W9ZFP3_9CNID</name>
<dbReference type="AlphaFoldDB" id="A0A9W9ZFP3"/>
<evidence type="ECO:0000313" key="2">
    <source>
        <dbReference type="EMBL" id="KAJ7380807.1"/>
    </source>
</evidence>
<feature type="region of interest" description="Disordered" evidence="1">
    <location>
        <begin position="27"/>
        <end position="57"/>
    </location>
</feature>
<dbReference type="Proteomes" id="UP001163046">
    <property type="component" value="Unassembled WGS sequence"/>
</dbReference>
<accession>A0A9W9ZFP3</accession>
<protein>
    <submittedName>
        <fullName evidence="2">Uncharacterized protein</fullName>
    </submittedName>
</protein>
<evidence type="ECO:0000313" key="3">
    <source>
        <dbReference type="Proteomes" id="UP001163046"/>
    </source>
</evidence>
<keyword evidence="3" id="KW-1185">Reference proteome</keyword>
<feature type="compositionally biased region" description="Polar residues" evidence="1">
    <location>
        <begin position="32"/>
        <end position="41"/>
    </location>
</feature>
<feature type="compositionally biased region" description="Basic and acidic residues" evidence="1">
    <location>
        <begin position="43"/>
        <end position="52"/>
    </location>
</feature>
<reference evidence="2" key="1">
    <citation type="submission" date="2023-01" db="EMBL/GenBank/DDBJ databases">
        <title>Genome assembly of the deep-sea coral Lophelia pertusa.</title>
        <authorList>
            <person name="Herrera S."/>
            <person name="Cordes E."/>
        </authorList>
    </citation>
    <scope>NUCLEOTIDE SEQUENCE</scope>
    <source>
        <strain evidence="2">USNM1676648</strain>
        <tissue evidence="2">Polyp</tissue>
    </source>
</reference>
<evidence type="ECO:0000256" key="1">
    <source>
        <dbReference type="SAM" id="MobiDB-lite"/>
    </source>
</evidence>